<dbReference type="GO" id="GO:0005737">
    <property type="term" value="C:cytoplasm"/>
    <property type="evidence" value="ECO:0007669"/>
    <property type="project" value="TreeGrafter"/>
</dbReference>
<dbReference type="Gene3D" id="1.25.40.1040">
    <property type="match status" value="1"/>
</dbReference>
<keyword evidence="4" id="KW-0808">Transferase</keyword>
<dbReference type="Gene3D" id="1.25.40.1010">
    <property type="match status" value="1"/>
</dbReference>
<accession>A0A061RQR2</accession>
<dbReference type="AlphaFoldDB" id="A0A061RQR2"/>
<dbReference type="InterPro" id="IPR021183">
    <property type="entry name" value="NatA_aux_su"/>
</dbReference>
<evidence type="ECO:0000313" key="4">
    <source>
        <dbReference type="EMBL" id="JAC74298.1"/>
    </source>
</evidence>
<organism evidence="4">
    <name type="scientific">Tetraselmis sp. GSL018</name>
    <dbReference type="NCBI Taxonomy" id="582737"/>
    <lineage>
        <taxon>Eukaryota</taxon>
        <taxon>Viridiplantae</taxon>
        <taxon>Chlorophyta</taxon>
        <taxon>core chlorophytes</taxon>
        <taxon>Chlorodendrophyceae</taxon>
        <taxon>Chlorodendrales</taxon>
        <taxon>Chlorodendraceae</taxon>
        <taxon>Tetraselmis</taxon>
    </lineage>
</organism>
<dbReference type="InterPro" id="IPR011990">
    <property type="entry name" value="TPR-like_helical_dom_sf"/>
</dbReference>
<keyword evidence="1" id="KW-0677">Repeat</keyword>
<name>A0A061RQR2_9CHLO</name>
<dbReference type="EMBL" id="GBEZ01011493">
    <property type="protein sequence ID" value="JAC74298.1"/>
    <property type="molecule type" value="Transcribed_RNA"/>
</dbReference>
<feature type="compositionally biased region" description="Basic residues" evidence="3">
    <location>
        <begin position="228"/>
        <end position="243"/>
    </location>
</feature>
<dbReference type="SUPFAM" id="SSF48452">
    <property type="entry name" value="TPR-like"/>
    <property type="match status" value="1"/>
</dbReference>
<protein>
    <submittedName>
        <fullName evidence="4">N-alpha-acetyltransferase auxiliary subunit-like</fullName>
    </submittedName>
</protein>
<sequence length="363" mass="41535">MLQDVFERFEERLGPTGEGVPGLEAPPPDNDDDPQKSPPPLVWAQLFLAQHHSRLRDTERALEYVEKVIAAAPGLIEGFSVKAKILKHAGDLEGAAKAAEKARSMDLADRYLNSTAAKAFFRAGRVETAESTAALFTKDNDQVNNLYDMQCMWYEIECGRAHAAKNNHGRALKNFLAVTKHFADFVEDQFDFHSYCIRKLTLRSYMSLLKLEDRIMSSISTASLLPRRGMHGMRRSSSRRWNLRRGSGTRPRRRRRRRGSDGRRRQQQQPRKTRPTRVRRAPGGKRTPTPTARHSRRQRTLSARPPSSLLCSRSMLPRRWRHTLRRSRCISGRAASYSRCRHRWRRAPLAALRTPMPSGSQCA</sequence>
<dbReference type="PANTHER" id="PTHR22767:SF2">
    <property type="entry name" value="N(ALPHA)-ACETYLTRANSFERASE 15_16, ISOFORM A"/>
    <property type="match status" value="1"/>
</dbReference>
<keyword evidence="2" id="KW-0802">TPR repeat</keyword>
<proteinExistence type="predicted"/>
<evidence type="ECO:0000256" key="1">
    <source>
        <dbReference type="ARBA" id="ARBA00022737"/>
    </source>
</evidence>
<feature type="compositionally biased region" description="Basic residues" evidence="3">
    <location>
        <begin position="271"/>
        <end position="283"/>
    </location>
</feature>
<gene>
    <name evidence="4" type="ORF">TSPGSL018_26356</name>
</gene>
<evidence type="ECO:0000256" key="3">
    <source>
        <dbReference type="SAM" id="MobiDB-lite"/>
    </source>
</evidence>
<reference evidence="4" key="1">
    <citation type="submission" date="2014-05" db="EMBL/GenBank/DDBJ databases">
        <title>The transcriptome of the halophilic microalga Tetraselmis sp. GSL018 isolated from the Great Salt Lake, Utah.</title>
        <authorList>
            <person name="Jinkerson R.E."/>
            <person name="D'Adamo S."/>
            <person name="Posewitz M.C."/>
        </authorList>
    </citation>
    <scope>NUCLEOTIDE SEQUENCE</scope>
    <source>
        <strain evidence="4">GSL018</strain>
    </source>
</reference>
<feature type="region of interest" description="Disordered" evidence="3">
    <location>
        <begin position="10"/>
        <end position="40"/>
    </location>
</feature>
<evidence type="ECO:0000256" key="2">
    <source>
        <dbReference type="ARBA" id="ARBA00022803"/>
    </source>
</evidence>
<feature type="region of interest" description="Disordered" evidence="3">
    <location>
        <begin position="226"/>
        <end position="310"/>
    </location>
</feature>
<dbReference type="PANTHER" id="PTHR22767">
    <property type="entry name" value="N-TERMINAL ACETYLTRANSFERASE-RELATED"/>
    <property type="match status" value="1"/>
</dbReference>
<dbReference type="GO" id="GO:0016740">
    <property type="term" value="F:transferase activity"/>
    <property type="evidence" value="ECO:0007669"/>
    <property type="project" value="UniProtKB-KW"/>
</dbReference>
<dbReference type="Pfam" id="PF12569">
    <property type="entry name" value="NatA_aux_su"/>
    <property type="match status" value="1"/>
</dbReference>